<evidence type="ECO:0000313" key="6">
    <source>
        <dbReference type="EMBL" id="MBD2846260.1"/>
    </source>
</evidence>
<dbReference type="RefSeq" id="WP_190918499.1">
    <property type="nucleotide sequence ID" value="NZ_JACXIZ010000021.1"/>
</dbReference>
<evidence type="ECO:0000259" key="5">
    <source>
        <dbReference type="Pfam" id="PF25967"/>
    </source>
</evidence>
<evidence type="ECO:0000256" key="2">
    <source>
        <dbReference type="ARBA" id="ARBA00009477"/>
    </source>
</evidence>
<comment type="subcellular location">
    <subcellularLocation>
        <location evidence="1">Cell envelope</location>
    </subcellularLocation>
</comment>
<keyword evidence="3" id="KW-0175">Coiled coil</keyword>
<dbReference type="PROSITE" id="PS51257">
    <property type="entry name" value="PROKAR_LIPOPROTEIN"/>
    <property type="match status" value="1"/>
</dbReference>
<proteinExistence type="inferred from homology"/>
<dbReference type="EMBL" id="JACXIZ010000021">
    <property type="protein sequence ID" value="MBD2846260.1"/>
    <property type="molecule type" value="Genomic_DNA"/>
</dbReference>
<feature type="region of interest" description="Disordered" evidence="4">
    <location>
        <begin position="246"/>
        <end position="270"/>
    </location>
</feature>
<accession>A0A927BV16</accession>
<evidence type="ECO:0000256" key="4">
    <source>
        <dbReference type="SAM" id="MobiDB-lite"/>
    </source>
</evidence>
<feature type="domain" description="Multidrug resistance protein MdtA-like C-terminal permuted SH3" evidence="5">
    <location>
        <begin position="305"/>
        <end position="359"/>
    </location>
</feature>
<keyword evidence="7" id="KW-1185">Reference proteome</keyword>
<dbReference type="InterPro" id="IPR006143">
    <property type="entry name" value="RND_pump_MFP"/>
</dbReference>
<dbReference type="Gene3D" id="2.40.50.100">
    <property type="match status" value="1"/>
</dbReference>
<dbReference type="GO" id="GO:0016020">
    <property type="term" value="C:membrane"/>
    <property type="evidence" value="ECO:0007669"/>
    <property type="project" value="InterPro"/>
</dbReference>
<protein>
    <submittedName>
        <fullName evidence="6">Efflux RND transporter periplasmic adaptor subunit</fullName>
    </submittedName>
</protein>
<organism evidence="6 7">
    <name type="scientific">Paenibacillus sabuli</name>
    <dbReference type="NCBI Taxonomy" id="2772509"/>
    <lineage>
        <taxon>Bacteria</taxon>
        <taxon>Bacillati</taxon>
        <taxon>Bacillota</taxon>
        <taxon>Bacilli</taxon>
        <taxon>Bacillales</taxon>
        <taxon>Paenibacillaceae</taxon>
        <taxon>Paenibacillus</taxon>
    </lineage>
</organism>
<dbReference type="InterPro" id="IPR058627">
    <property type="entry name" value="MdtA-like_C"/>
</dbReference>
<evidence type="ECO:0000256" key="1">
    <source>
        <dbReference type="ARBA" id="ARBA00004196"/>
    </source>
</evidence>
<name>A0A927BV16_9BACL</name>
<feature type="compositionally biased region" description="Low complexity" evidence="4">
    <location>
        <begin position="258"/>
        <end position="267"/>
    </location>
</feature>
<dbReference type="NCBIfam" id="TIGR01730">
    <property type="entry name" value="RND_mfp"/>
    <property type="match status" value="1"/>
</dbReference>
<dbReference type="Gene3D" id="2.40.420.20">
    <property type="match status" value="1"/>
</dbReference>
<dbReference type="PANTHER" id="PTHR32347">
    <property type="entry name" value="EFFLUX SYSTEM COMPONENT YKNX-RELATED"/>
    <property type="match status" value="1"/>
</dbReference>
<dbReference type="GO" id="GO:0022857">
    <property type="term" value="F:transmembrane transporter activity"/>
    <property type="evidence" value="ECO:0007669"/>
    <property type="project" value="InterPro"/>
</dbReference>
<dbReference type="InterPro" id="IPR050465">
    <property type="entry name" value="UPF0194_transport"/>
</dbReference>
<sequence length="361" mass="39116">MSMKWWTENSTVKGRLRRGALAFTLGAALLAASGCALLPDEPDEEVLPEITPPQISQKPEYEVTTTTLETKVSGTGKLMSTQEETIYFTLEGKRLKTLAVELGDAVQAGQLIGELDVEDMQKELTMQKLQFRTNEIEMKELLRKRDEMDAIEFEKAVIAFEEARQQIVDRETELGKAALYAPFAGTVVSLPVQKGDAITAYEPVAVIADTSDLAVAVSISKERLEQVAVGMPVTVDINNAGSFTGKVKSLPVPKEDSGNNGQNPGNNAPERPEHFLLVVLDEALPEDVTRGTPLSASVITKRTENAIVIPSAALRSIGSRTYVQVADEQGKREVDVAVGQQTATQVEILEGLTPGQKVVGR</sequence>
<dbReference type="PANTHER" id="PTHR32347:SF23">
    <property type="entry name" value="BLL5650 PROTEIN"/>
    <property type="match status" value="1"/>
</dbReference>
<dbReference type="GO" id="GO:0030313">
    <property type="term" value="C:cell envelope"/>
    <property type="evidence" value="ECO:0007669"/>
    <property type="project" value="UniProtKB-SubCell"/>
</dbReference>
<comment type="caution">
    <text evidence="6">The sequence shown here is derived from an EMBL/GenBank/DDBJ whole genome shotgun (WGS) entry which is preliminary data.</text>
</comment>
<evidence type="ECO:0000256" key="3">
    <source>
        <dbReference type="ARBA" id="ARBA00023054"/>
    </source>
</evidence>
<dbReference type="AlphaFoldDB" id="A0A927BV16"/>
<evidence type="ECO:0000313" key="7">
    <source>
        <dbReference type="Proteomes" id="UP000621560"/>
    </source>
</evidence>
<gene>
    <name evidence="6" type="ORF">IDH44_13740</name>
</gene>
<dbReference type="Proteomes" id="UP000621560">
    <property type="component" value="Unassembled WGS sequence"/>
</dbReference>
<comment type="similarity">
    <text evidence="2">Belongs to the membrane fusion protein (MFP) (TC 8.A.1) family.</text>
</comment>
<reference evidence="6" key="1">
    <citation type="submission" date="2020-09" db="EMBL/GenBank/DDBJ databases">
        <title>A novel bacterium of genus Paenibacillus, isolated from South China Sea.</title>
        <authorList>
            <person name="Huang H."/>
            <person name="Mo K."/>
            <person name="Hu Y."/>
        </authorList>
    </citation>
    <scope>NUCLEOTIDE SEQUENCE</scope>
    <source>
        <strain evidence="6">IB182496</strain>
    </source>
</reference>
<dbReference type="SUPFAM" id="SSF111369">
    <property type="entry name" value="HlyD-like secretion proteins"/>
    <property type="match status" value="1"/>
</dbReference>
<dbReference type="Pfam" id="PF25967">
    <property type="entry name" value="RND-MFP_C"/>
    <property type="match status" value="1"/>
</dbReference>